<keyword evidence="2" id="KW-1185">Reference proteome</keyword>
<gene>
    <name evidence="1" type="ORF">TcWFU_003816</name>
</gene>
<dbReference type="Proteomes" id="UP001651158">
    <property type="component" value="Unassembled WGS sequence"/>
</dbReference>
<name>A0ABR4PZK1_9CEST</name>
<evidence type="ECO:0000313" key="2">
    <source>
        <dbReference type="Proteomes" id="UP001651158"/>
    </source>
</evidence>
<organism evidence="1 2">
    <name type="scientific">Taenia crassiceps</name>
    <dbReference type="NCBI Taxonomy" id="6207"/>
    <lineage>
        <taxon>Eukaryota</taxon>
        <taxon>Metazoa</taxon>
        <taxon>Spiralia</taxon>
        <taxon>Lophotrochozoa</taxon>
        <taxon>Platyhelminthes</taxon>
        <taxon>Cestoda</taxon>
        <taxon>Eucestoda</taxon>
        <taxon>Cyclophyllidea</taxon>
        <taxon>Taeniidae</taxon>
        <taxon>Taenia</taxon>
    </lineage>
</organism>
<accession>A0ABR4PZK1</accession>
<proteinExistence type="predicted"/>
<reference evidence="1 2" key="1">
    <citation type="journal article" date="2022" name="Front. Cell. Infect. Microbiol.">
        <title>The Genomes of Two Strains of Taenia crassiceps the Animal Model for the Study of Human Cysticercosis.</title>
        <authorList>
            <person name="Bobes R.J."/>
            <person name="Estrada K."/>
            <person name="Rios-Valencia D.G."/>
            <person name="Calderon-Gallegos A."/>
            <person name="de la Torre P."/>
            <person name="Carrero J.C."/>
            <person name="Sanchez-Flores A."/>
            <person name="Laclette J.P."/>
        </authorList>
    </citation>
    <scope>NUCLEOTIDE SEQUENCE [LARGE SCALE GENOMIC DNA]</scope>
    <source>
        <strain evidence="1">WFUcys</strain>
    </source>
</reference>
<dbReference type="EMBL" id="JAKROA010000024">
    <property type="protein sequence ID" value="KAL5102796.1"/>
    <property type="molecule type" value="Genomic_DNA"/>
</dbReference>
<evidence type="ECO:0000313" key="1">
    <source>
        <dbReference type="EMBL" id="KAL5102796.1"/>
    </source>
</evidence>
<sequence>MPTRRLKDSQTDATMQRINDTTDSEGCHPATYFCTSLNPCETVLFQAAEPLPNHTFAFHATSWRQNLPLLLLLHRTAVAIPQGDVPHPNTKRQHTNGTLLALPDHLSTIQSFNNNAHHHICLTTPRDELAIRQHFGSPSPSLPLSHLLRMHGTPSDPSSEPASGTPVLEYFNTHSTVQFEASNEDFILQWTHHPHQQPATKQNKTRGTQSSALRYSVNWSIGGLAATPVRYESDFVPSYSCFGHSIRALIELQGAPLLRLPFLYAEGRQALVVLPGELLRCHRDEVGRHSRGALMWCMGDICA</sequence>
<protein>
    <submittedName>
        <fullName evidence="1">Uncharacterized protein</fullName>
    </submittedName>
</protein>
<comment type="caution">
    <text evidence="1">The sequence shown here is derived from an EMBL/GenBank/DDBJ whole genome shotgun (WGS) entry which is preliminary data.</text>
</comment>